<dbReference type="EMBL" id="JAINDJ010000007">
    <property type="protein sequence ID" value="KAG9441230.1"/>
    <property type="molecule type" value="Genomic_DNA"/>
</dbReference>
<feature type="region of interest" description="Disordered" evidence="1">
    <location>
        <begin position="56"/>
        <end position="81"/>
    </location>
</feature>
<feature type="region of interest" description="Disordered" evidence="1">
    <location>
        <begin position="217"/>
        <end position="240"/>
    </location>
</feature>
<evidence type="ECO:0000313" key="3">
    <source>
        <dbReference type="Proteomes" id="UP000825729"/>
    </source>
</evidence>
<feature type="compositionally biased region" description="Acidic residues" evidence="1">
    <location>
        <begin position="231"/>
        <end position="240"/>
    </location>
</feature>
<dbReference type="AlphaFoldDB" id="A0AAV7DX38"/>
<dbReference type="Proteomes" id="UP000825729">
    <property type="component" value="Unassembled WGS sequence"/>
</dbReference>
<comment type="caution">
    <text evidence="2">The sequence shown here is derived from an EMBL/GenBank/DDBJ whole genome shotgun (WGS) entry which is preliminary data.</text>
</comment>
<organism evidence="2 3">
    <name type="scientific">Aristolochia fimbriata</name>
    <name type="common">White veined hardy Dutchman's pipe vine</name>
    <dbReference type="NCBI Taxonomy" id="158543"/>
    <lineage>
        <taxon>Eukaryota</taxon>
        <taxon>Viridiplantae</taxon>
        <taxon>Streptophyta</taxon>
        <taxon>Embryophyta</taxon>
        <taxon>Tracheophyta</taxon>
        <taxon>Spermatophyta</taxon>
        <taxon>Magnoliopsida</taxon>
        <taxon>Magnoliidae</taxon>
        <taxon>Piperales</taxon>
        <taxon>Aristolochiaceae</taxon>
        <taxon>Aristolochia</taxon>
    </lineage>
</organism>
<sequence>MKNSNMHTISVAIETQCARETQNLLVQREDTNFIVNVSHIEIIDERETQKGRKINNINESEDLGKPLPTSPYQGESSRWDETERFKPIKKRKSIYGVRVDIASEEVTCKKISPKQTSTSTSKTPLTKLEEAMHSTVVKRGRRKRRRSRRGNKSFTKSSKTTCYSGKGWRYCRQAITRNSLCERHAGKPKLQGMTNVSHKGAIFDRKSRGKKNIINMNGKRMIKQREKEEGEITEDEEDEL</sequence>
<evidence type="ECO:0000313" key="2">
    <source>
        <dbReference type="EMBL" id="KAG9441230.1"/>
    </source>
</evidence>
<keyword evidence="3" id="KW-1185">Reference proteome</keyword>
<evidence type="ECO:0008006" key="4">
    <source>
        <dbReference type="Google" id="ProtNLM"/>
    </source>
</evidence>
<feature type="compositionally biased region" description="Basic residues" evidence="1">
    <location>
        <begin position="136"/>
        <end position="151"/>
    </location>
</feature>
<accession>A0AAV7DX38</accession>
<protein>
    <recommendedName>
        <fullName evidence="4">WRC domain-containing protein</fullName>
    </recommendedName>
</protein>
<evidence type="ECO:0000256" key="1">
    <source>
        <dbReference type="SAM" id="MobiDB-lite"/>
    </source>
</evidence>
<proteinExistence type="predicted"/>
<name>A0AAV7DX38_ARIFI</name>
<gene>
    <name evidence="2" type="ORF">H6P81_017084</name>
</gene>
<feature type="region of interest" description="Disordered" evidence="1">
    <location>
        <begin position="134"/>
        <end position="158"/>
    </location>
</feature>
<reference evidence="2 3" key="1">
    <citation type="submission" date="2021-07" db="EMBL/GenBank/DDBJ databases">
        <title>The Aristolochia fimbriata genome: insights into angiosperm evolution, floral development and chemical biosynthesis.</title>
        <authorList>
            <person name="Jiao Y."/>
        </authorList>
    </citation>
    <scope>NUCLEOTIDE SEQUENCE [LARGE SCALE GENOMIC DNA]</scope>
    <source>
        <strain evidence="2">IBCAS-2021</strain>
        <tissue evidence="2">Leaf</tissue>
    </source>
</reference>